<proteinExistence type="predicted"/>
<evidence type="ECO:0000313" key="1">
    <source>
        <dbReference type="EMBL" id="VTR91689.1"/>
    </source>
</evidence>
<organism evidence="1 2">
    <name type="scientific">Gemmata massiliana</name>
    <dbReference type="NCBI Taxonomy" id="1210884"/>
    <lineage>
        <taxon>Bacteria</taxon>
        <taxon>Pseudomonadati</taxon>
        <taxon>Planctomycetota</taxon>
        <taxon>Planctomycetia</taxon>
        <taxon>Gemmatales</taxon>
        <taxon>Gemmataceae</taxon>
        <taxon>Gemmata</taxon>
    </lineage>
</organism>
<dbReference type="KEGG" id="gms:SOIL9_60250"/>
<dbReference type="EMBL" id="LR593886">
    <property type="protein sequence ID" value="VTR91689.1"/>
    <property type="molecule type" value="Genomic_DNA"/>
</dbReference>
<sequence>MGSVFRKSFTKPVPPDAVVVEKGGIQFARFRVRGRVRTVRLTTGANGVPRLLVESGTFTARYRDATGALIERPTRCRDEANARRRLTEWEREVERVRAGVLTAADVDMSQHARARLEDHFTAFGTRQRARGMDDKYRENTLRSLRRVATDCNFRVFADLRAEPFESWLVARTESGSSARTRNLARESWGVFLNTTPLEARTGGRVRVSNWS</sequence>
<dbReference type="RefSeq" id="WP_162666650.1">
    <property type="nucleotide sequence ID" value="NZ_LR593886.1"/>
</dbReference>
<name>A0A6P2CRY5_9BACT</name>
<accession>A0A6P2CRY5</accession>
<evidence type="ECO:0000313" key="2">
    <source>
        <dbReference type="Proteomes" id="UP000464178"/>
    </source>
</evidence>
<keyword evidence="2" id="KW-1185">Reference proteome</keyword>
<gene>
    <name evidence="1" type="ORF">SOIL9_60250</name>
</gene>
<dbReference type="Proteomes" id="UP000464178">
    <property type="component" value="Chromosome"/>
</dbReference>
<reference evidence="1 2" key="1">
    <citation type="submission" date="2019-05" db="EMBL/GenBank/DDBJ databases">
        <authorList>
            <consortium name="Science for Life Laboratories"/>
        </authorList>
    </citation>
    <scope>NUCLEOTIDE SEQUENCE [LARGE SCALE GENOMIC DNA]</scope>
    <source>
        <strain evidence="1">Soil9</strain>
    </source>
</reference>
<protein>
    <submittedName>
        <fullName evidence="1">Uncharacterized protein</fullName>
    </submittedName>
</protein>
<dbReference type="AlphaFoldDB" id="A0A6P2CRY5"/>